<dbReference type="eggNOG" id="KOG0315">
    <property type="taxonomic scope" value="Eukaryota"/>
</dbReference>
<dbReference type="GO" id="GO:0032956">
    <property type="term" value="P:regulation of actin cytoskeleton organization"/>
    <property type="evidence" value="ECO:0000318"/>
    <property type="project" value="GO_Central"/>
</dbReference>
<dbReference type="Gene3D" id="2.130.10.10">
    <property type="entry name" value="YVTN repeat-like/Quinoprotein amine dehydrogenase"/>
    <property type="match status" value="1"/>
</dbReference>
<feature type="repeat" description="WD" evidence="6">
    <location>
        <begin position="137"/>
        <end position="169"/>
    </location>
</feature>
<keyword evidence="3 7" id="KW-0963">Cytoplasm</keyword>
<reference evidence="8 10" key="2">
    <citation type="journal article" date="2013" name="Nature">
        <title>Insights into bilaterian evolution from three spiralian genomes.</title>
        <authorList>
            <person name="Simakov O."/>
            <person name="Marletaz F."/>
            <person name="Cho S.J."/>
            <person name="Edsinger-Gonzales E."/>
            <person name="Havlak P."/>
            <person name="Hellsten U."/>
            <person name="Kuo D.H."/>
            <person name="Larsson T."/>
            <person name="Lv J."/>
            <person name="Arendt D."/>
            <person name="Savage R."/>
            <person name="Osoegawa K."/>
            <person name="de Jong P."/>
            <person name="Grimwood J."/>
            <person name="Chapman J.A."/>
            <person name="Shapiro H."/>
            <person name="Aerts A."/>
            <person name="Otillar R.P."/>
            <person name="Terry A.Y."/>
            <person name="Boore J.L."/>
            <person name="Grigoriev I.V."/>
            <person name="Lindberg D.R."/>
            <person name="Seaver E.C."/>
            <person name="Weisblat D.A."/>
            <person name="Putnam N.H."/>
            <person name="Rokhsar D.S."/>
        </authorList>
    </citation>
    <scope>NUCLEOTIDE SEQUENCE</scope>
</reference>
<dbReference type="GO" id="GO:0038203">
    <property type="term" value="P:TORC2 signaling"/>
    <property type="evidence" value="ECO:0007669"/>
    <property type="project" value="UniProtKB-ARBA"/>
</dbReference>
<evidence type="ECO:0000256" key="6">
    <source>
        <dbReference type="PROSITE-ProRule" id="PRU00221"/>
    </source>
</evidence>
<dbReference type="GeneID" id="20194818"/>
<dbReference type="SUPFAM" id="SSF50978">
    <property type="entry name" value="WD40 repeat-like"/>
    <property type="match status" value="1"/>
</dbReference>
<dbReference type="SMART" id="SM00320">
    <property type="entry name" value="WD40"/>
    <property type="match status" value="6"/>
</dbReference>
<dbReference type="PANTHER" id="PTHR19842:SF0">
    <property type="entry name" value="TARGET OF RAPAMYCIN COMPLEX SUBUNIT LST8"/>
    <property type="match status" value="1"/>
</dbReference>
<dbReference type="EMBL" id="KB096324">
    <property type="protein sequence ID" value="ESO06707.1"/>
    <property type="molecule type" value="Genomic_DNA"/>
</dbReference>
<dbReference type="InParanoid" id="T1EE16"/>
<feature type="repeat" description="WD" evidence="6">
    <location>
        <begin position="221"/>
        <end position="253"/>
    </location>
</feature>
<dbReference type="PANTHER" id="PTHR19842">
    <property type="entry name" value="G BETA-LIKE PROTEIN GBL"/>
    <property type="match status" value="1"/>
</dbReference>
<feature type="repeat" description="WD" evidence="6">
    <location>
        <begin position="85"/>
        <end position="126"/>
    </location>
</feature>
<name>T1EE16_HELRO</name>
<dbReference type="PRINTS" id="PR00320">
    <property type="entry name" value="GPROTEINBRPT"/>
</dbReference>
<dbReference type="GO" id="GO:0032535">
    <property type="term" value="P:regulation of cellular component size"/>
    <property type="evidence" value="ECO:0007669"/>
    <property type="project" value="UniProtKB-ARBA"/>
</dbReference>
<evidence type="ECO:0000313" key="8">
    <source>
        <dbReference type="EMBL" id="ESO06707.1"/>
    </source>
</evidence>
<evidence type="ECO:0000256" key="1">
    <source>
        <dbReference type="ARBA" id="ARBA00004496"/>
    </source>
</evidence>
<keyword evidence="4 6" id="KW-0853">WD repeat</keyword>
<dbReference type="GO" id="GO:0005737">
    <property type="term" value="C:cytoplasm"/>
    <property type="evidence" value="ECO:0007669"/>
    <property type="project" value="UniProtKB-SubCell"/>
</dbReference>
<dbReference type="GO" id="GO:0031932">
    <property type="term" value="C:TORC2 complex"/>
    <property type="evidence" value="ECO:0000318"/>
    <property type="project" value="GO_Central"/>
</dbReference>
<evidence type="ECO:0000256" key="5">
    <source>
        <dbReference type="ARBA" id="ARBA00022737"/>
    </source>
</evidence>
<sequence>MGTRKKIFDSNPMYERVLFVTASYDHQIKFWQAQSGNCYRTIQHVDSQVNDLEISPDRKFLAVAAYQRIRLYDLLGSNPNPIANYEGMSKNVTTVGFQSECKWMFSAGEDGVVRIWDTRARNTNCQKQYSVGSSANTVCFHPNQREFFIGDQNGNIHIWDIKNDKKTQLQHDRGASVQCISINCDGTYLAAVNGKGYCHRWQITKSSLDGDGSKLEFKSKFLAHQRYAIKCQFSPDETLLATTSADGTTRLWSTLGNIKTLELGNKQQRWVWDCAFSDDSQFIFTASSDGLARLWNTVSGDVIREFTGHSKAITCLAFKDCVAVD</sequence>
<dbReference type="InterPro" id="IPR020472">
    <property type="entry name" value="WD40_PAC1"/>
</dbReference>
<evidence type="ECO:0000256" key="7">
    <source>
        <dbReference type="RuleBase" id="RU369068"/>
    </source>
</evidence>
<dbReference type="FunFam" id="2.130.10.10:FF:000505">
    <property type="entry name" value="Blast:Protein LST8 homolog"/>
    <property type="match status" value="1"/>
</dbReference>
<comment type="similarity">
    <text evidence="2 7">Belongs to the WD repeat LST8 family.</text>
</comment>
<dbReference type="OrthoDB" id="400at2759"/>
<dbReference type="EnsemblMetazoa" id="HelroT106302">
    <property type="protein sequence ID" value="HelroP106302"/>
    <property type="gene ID" value="HelroG106302"/>
</dbReference>
<dbReference type="InterPro" id="IPR019775">
    <property type="entry name" value="WD40_repeat_CS"/>
</dbReference>
<dbReference type="GO" id="GO:0031931">
    <property type="term" value="C:TORC1 complex"/>
    <property type="evidence" value="ECO:0000318"/>
    <property type="project" value="GO_Central"/>
</dbReference>
<reference evidence="9" key="3">
    <citation type="submission" date="2015-06" db="UniProtKB">
        <authorList>
            <consortium name="EnsemblMetazoa"/>
        </authorList>
    </citation>
    <scope>IDENTIFICATION</scope>
</reference>
<reference evidence="10" key="1">
    <citation type="submission" date="2012-12" db="EMBL/GenBank/DDBJ databases">
        <authorList>
            <person name="Hellsten U."/>
            <person name="Grimwood J."/>
            <person name="Chapman J.A."/>
            <person name="Shapiro H."/>
            <person name="Aerts A."/>
            <person name="Otillar R.P."/>
            <person name="Terry A.Y."/>
            <person name="Boore J.L."/>
            <person name="Simakov O."/>
            <person name="Marletaz F."/>
            <person name="Cho S.-J."/>
            <person name="Edsinger-Gonzales E."/>
            <person name="Havlak P."/>
            <person name="Kuo D.-H."/>
            <person name="Larsson T."/>
            <person name="Lv J."/>
            <person name="Arendt D."/>
            <person name="Savage R."/>
            <person name="Osoegawa K."/>
            <person name="de Jong P."/>
            <person name="Lindberg D.R."/>
            <person name="Seaver E.C."/>
            <person name="Weisblat D.A."/>
            <person name="Putnam N.H."/>
            <person name="Grigoriev I.V."/>
            <person name="Rokhsar D.S."/>
        </authorList>
    </citation>
    <scope>NUCLEOTIDE SEQUENCE</scope>
</reference>
<dbReference type="InterPro" id="IPR037588">
    <property type="entry name" value="MLST8"/>
</dbReference>
<dbReference type="KEGG" id="hro:HELRODRAFT_106302"/>
<comment type="function">
    <text evidence="7">Subunit of TORC1 and TORC2, which regulate cell growth and survival in response to nutrient and hormonal signals.</text>
</comment>
<evidence type="ECO:0000256" key="3">
    <source>
        <dbReference type="ARBA" id="ARBA00022490"/>
    </source>
</evidence>
<comment type="subunit">
    <text evidence="7">Part of TORC1 complex. Part of the TORC2 complex.</text>
</comment>
<proteinExistence type="inferred from homology"/>
<dbReference type="EMBL" id="AMQM01000684">
    <property type="status" value="NOT_ANNOTATED_CDS"/>
    <property type="molecule type" value="Genomic_DNA"/>
</dbReference>
<evidence type="ECO:0000313" key="9">
    <source>
        <dbReference type="EnsemblMetazoa" id="HelroP106302"/>
    </source>
</evidence>
<dbReference type="PROSITE" id="PS50082">
    <property type="entry name" value="WD_REPEATS_2"/>
    <property type="match status" value="4"/>
</dbReference>
<dbReference type="OMA" id="VQRNYKH"/>
<dbReference type="InterPro" id="IPR015943">
    <property type="entry name" value="WD40/YVTN_repeat-like_dom_sf"/>
</dbReference>
<dbReference type="GO" id="GO:0031929">
    <property type="term" value="P:TOR signaling"/>
    <property type="evidence" value="ECO:0000318"/>
    <property type="project" value="GO_Central"/>
</dbReference>
<gene>
    <name evidence="9" type="primary">20194818</name>
    <name evidence="8" type="ORF">HELRODRAFT_106302</name>
</gene>
<dbReference type="Pfam" id="PF00400">
    <property type="entry name" value="WD40"/>
    <property type="match status" value="5"/>
</dbReference>
<dbReference type="InterPro" id="IPR001680">
    <property type="entry name" value="WD40_rpt"/>
</dbReference>
<dbReference type="HOGENOM" id="CLU_000288_57_5_1"/>
<dbReference type="RefSeq" id="XP_009016075.1">
    <property type="nucleotide sequence ID" value="XM_009017827.1"/>
</dbReference>
<keyword evidence="5 7" id="KW-0677">Repeat</keyword>
<dbReference type="FunCoup" id="T1EE16">
    <property type="interactions" value="889"/>
</dbReference>
<dbReference type="PROSITE" id="PS50294">
    <property type="entry name" value="WD_REPEATS_REGION"/>
    <property type="match status" value="2"/>
</dbReference>
<dbReference type="GO" id="GO:0051897">
    <property type="term" value="P:positive regulation of phosphatidylinositol 3-kinase/protein kinase B signal transduction"/>
    <property type="evidence" value="ECO:0007669"/>
    <property type="project" value="UniProtKB-ARBA"/>
</dbReference>
<keyword evidence="10" id="KW-1185">Reference proteome</keyword>
<dbReference type="PROSITE" id="PS00678">
    <property type="entry name" value="WD_REPEATS_1"/>
    <property type="match status" value="1"/>
</dbReference>
<dbReference type="InterPro" id="IPR036322">
    <property type="entry name" value="WD40_repeat_dom_sf"/>
</dbReference>
<dbReference type="STRING" id="6412.T1EE16"/>
<evidence type="ECO:0000256" key="4">
    <source>
        <dbReference type="ARBA" id="ARBA00022574"/>
    </source>
</evidence>
<dbReference type="Proteomes" id="UP000015101">
    <property type="component" value="Unassembled WGS sequence"/>
</dbReference>
<accession>T1EE16</accession>
<dbReference type="CTD" id="20194818"/>
<evidence type="ECO:0000313" key="10">
    <source>
        <dbReference type="Proteomes" id="UP000015101"/>
    </source>
</evidence>
<protein>
    <recommendedName>
        <fullName evidence="7">Target of rapamycin complex subunit lst8</fullName>
        <shortName evidence="7">TORC subunit lst8</shortName>
    </recommendedName>
</protein>
<comment type="subcellular location">
    <subcellularLocation>
        <location evidence="1 7">Cytoplasm</location>
    </subcellularLocation>
</comment>
<feature type="repeat" description="WD" evidence="6">
    <location>
        <begin position="275"/>
        <end position="305"/>
    </location>
</feature>
<evidence type="ECO:0000256" key="2">
    <source>
        <dbReference type="ARBA" id="ARBA00009890"/>
    </source>
</evidence>
<dbReference type="AlphaFoldDB" id="T1EE16"/>
<organism evidence="9 10">
    <name type="scientific">Helobdella robusta</name>
    <name type="common">Californian leech</name>
    <dbReference type="NCBI Taxonomy" id="6412"/>
    <lineage>
        <taxon>Eukaryota</taxon>
        <taxon>Metazoa</taxon>
        <taxon>Spiralia</taxon>
        <taxon>Lophotrochozoa</taxon>
        <taxon>Annelida</taxon>
        <taxon>Clitellata</taxon>
        <taxon>Hirudinea</taxon>
        <taxon>Rhynchobdellida</taxon>
        <taxon>Glossiphoniidae</taxon>
        <taxon>Helobdella</taxon>
    </lineage>
</organism>